<dbReference type="EMBL" id="CM000913">
    <property type="protein sequence ID" value="EFG06070.1"/>
    <property type="molecule type" value="Genomic_DNA"/>
</dbReference>
<name>E2PXE8_STRCL</name>
<sequence>MRVGTSGEAPGVAPGVRRCLIGAATEGPGTSHRRYGNGPGV</sequence>
<dbReference type="Proteomes" id="UP000002357">
    <property type="component" value="Chromosome"/>
</dbReference>
<gene>
    <name evidence="1" type="ORF">SCLAV_0992</name>
</gene>
<proteinExistence type="predicted"/>
<protein>
    <submittedName>
        <fullName evidence="1">Uncharacterized protein</fullName>
    </submittedName>
</protein>
<organism evidence="1 2">
    <name type="scientific">Streptomyces clavuligerus</name>
    <dbReference type="NCBI Taxonomy" id="1901"/>
    <lineage>
        <taxon>Bacteria</taxon>
        <taxon>Bacillati</taxon>
        <taxon>Actinomycetota</taxon>
        <taxon>Actinomycetes</taxon>
        <taxon>Kitasatosporales</taxon>
        <taxon>Streptomycetaceae</taxon>
        <taxon>Streptomyces</taxon>
    </lineage>
</organism>
<evidence type="ECO:0000313" key="2">
    <source>
        <dbReference type="Proteomes" id="UP000002357"/>
    </source>
</evidence>
<dbReference type="AlphaFoldDB" id="E2PXE8"/>
<accession>E2PXE8</accession>
<evidence type="ECO:0000313" key="1">
    <source>
        <dbReference type="EMBL" id="EFG06070.1"/>
    </source>
</evidence>
<reference evidence="1 2" key="1">
    <citation type="journal article" date="2010" name="Genome Biol. Evol.">
        <title>The sequence of a 1.8-mb bacterial linear plasmid reveals a rich evolutionary reservoir of secondary metabolic pathways.</title>
        <authorList>
            <person name="Medema M.H."/>
            <person name="Trefzer A."/>
            <person name="Kovalchuk A."/>
            <person name="van den Berg M."/>
            <person name="Mueller U."/>
            <person name="Heijne W."/>
            <person name="Wu L."/>
            <person name="Alam M.T."/>
            <person name="Ronning C.M."/>
            <person name="Nierman W.C."/>
            <person name="Bovenberg R.A.L."/>
            <person name="Breitling R."/>
            <person name="Takano E."/>
        </authorList>
    </citation>
    <scope>NUCLEOTIDE SEQUENCE [LARGE SCALE GENOMIC DNA]</scope>
    <source>
        <strain evidence="2">ATCC 27064 / DSM 738 / JCM 4710 / NBRC 13307 / NCIMB 12785 / NRRL 3585 / VKM Ac-602</strain>
    </source>
</reference>
<keyword evidence="2" id="KW-1185">Reference proteome</keyword>